<dbReference type="RefSeq" id="WP_162422705.1">
    <property type="nucleotide sequence ID" value="NZ_WVIE01000007.1"/>
</dbReference>
<comment type="caution">
    <text evidence="2">The sequence shown here is derived from an EMBL/GenBank/DDBJ whole genome shotgun (WGS) entry which is preliminary data.</text>
</comment>
<reference evidence="2" key="1">
    <citation type="submission" date="2019-12" db="EMBL/GenBank/DDBJ databases">
        <title>High-Quality draft genome sequences of three cyanobacteria isolated from the limestone walls of the Old Cathedral of Coimbra.</title>
        <authorList>
            <person name="Tiago I."/>
            <person name="Soares F."/>
            <person name="Portugal A."/>
        </authorList>
    </citation>
    <scope>NUCLEOTIDE SEQUENCE</scope>
    <source>
        <strain evidence="2">A</strain>
    </source>
</reference>
<evidence type="ECO:0000313" key="2">
    <source>
        <dbReference type="EMBL" id="NDJ17198.1"/>
    </source>
</evidence>
<organism evidence="2 3">
    <name type="scientific">Myxacorys almedinensis A</name>
    <dbReference type="NCBI Taxonomy" id="2690445"/>
    <lineage>
        <taxon>Bacteria</taxon>
        <taxon>Bacillati</taxon>
        <taxon>Cyanobacteriota</taxon>
        <taxon>Cyanophyceae</taxon>
        <taxon>Leptolyngbyales</taxon>
        <taxon>Leptolyngbyaceae</taxon>
        <taxon>Myxacorys</taxon>
        <taxon>Myxacorys almedinensis</taxon>
    </lineage>
</organism>
<proteinExistence type="predicted"/>
<evidence type="ECO:0000259" key="1">
    <source>
        <dbReference type="Pfam" id="PF20670"/>
    </source>
</evidence>
<dbReference type="AlphaFoldDB" id="A0A8J7Z315"/>
<gene>
    <name evidence="2" type="ORF">GS601_07830</name>
</gene>
<dbReference type="Proteomes" id="UP000646053">
    <property type="component" value="Unassembled WGS sequence"/>
</dbReference>
<dbReference type="EMBL" id="WVIE01000007">
    <property type="protein sequence ID" value="NDJ17198.1"/>
    <property type="molecule type" value="Genomic_DNA"/>
</dbReference>
<accession>A0A8J7Z315</accession>
<protein>
    <recommendedName>
        <fullName evidence="1">DUF6816 domain-containing protein</fullName>
    </recommendedName>
</protein>
<dbReference type="InterPro" id="IPR049213">
    <property type="entry name" value="DUF6816"/>
</dbReference>
<sequence length="268" mass="29725">MSRHTLCSIALAVLLFVLWIPIASAAPLRDRISSFPDWHSKPPVKPANQDIFYPDWLAGTWQVKSTLVDLVAPLAPSIVSPGFDSNRTYINQPVVFNVRFAKRNNSSSILSVLNVSKPISVVIADRAFNSLNIARAYLDDPSEPSNTDRTVLAVKVDPTSPNKQITLLRDGYQLTSTITGRATETPSSKEFITTEIVQQVFRGTAQPSLNQVETTTAYQHHPTPPTIDADQITAIYLSPQDPNYFKAGETPVALYRYRLEFYPSPPNP</sequence>
<name>A0A8J7Z315_9CYAN</name>
<evidence type="ECO:0000313" key="3">
    <source>
        <dbReference type="Proteomes" id="UP000646053"/>
    </source>
</evidence>
<keyword evidence="3" id="KW-1185">Reference proteome</keyword>
<dbReference type="Pfam" id="PF20670">
    <property type="entry name" value="DUF6816"/>
    <property type="match status" value="1"/>
</dbReference>
<feature type="domain" description="DUF6816" evidence="1">
    <location>
        <begin position="47"/>
        <end position="262"/>
    </location>
</feature>